<keyword evidence="2" id="KW-0812">Transmembrane</keyword>
<dbReference type="AlphaFoldDB" id="A0A5K3FNF1"/>
<sequence length="207" mass="22419">DWPHSPAIFSIIYLVVCIVLISVGTSSSHGFVPKGNFNSLVESTLMAADKPTPVEDMVVSRRKPSDCKADTGTTSHSALPTGIRCPTSPGLPRFHSVMELSDRGDTPFRSDSVAAIDSIVGNRALTQSRSHAAPPPSFRRFKERFNGKVYKSASSTPVLSSSPSQNVKDVERDSSSCSAKSKKSKKLRLSNVFKTKKKRNLTPRPGT</sequence>
<reference evidence="3" key="1">
    <citation type="submission" date="2019-11" db="UniProtKB">
        <authorList>
            <consortium name="WormBaseParasite"/>
        </authorList>
    </citation>
    <scope>IDENTIFICATION</scope>
</reference>
<dbReference type="WBParaSite" id="MCU_008718-RA">
    <property type="protein sequence ID" value="MCU_008718-RA"/>
    <property type="gene ID" value="MCU_008718"/>
</dbReference>
<evidence type="ECO:0000256" key="2">
    <source>
        <dbReference type="SAM" id="Phobius"/>
    </source>
</evidence>
<proteinExistence type="predicted"/>
<feature type="transmembrane region" description="Helical" evidence="2">
    <location>
        <begin position="6"/>
        <end position="24"/>
    </location>
</feature>
<protein>
    <submittedName>
        <fullName evidence="3">Nucleoprotein TPR</fullName>
    </submittedName>
</protein>
<evidence type="ECO:0000313" key="3">
    <source>
        <dbReference type="WBParaSite" id="MCU_008718-RA"/>
    </source>
</evidence>
<feature type="region of interest" description="Disordered" evidence="1">
    <location>
        <begin position="152"/>
        <end position="207"/>
    </location>
</feature>
<feature type="region of interest" description="Disordered" evidence="1">
    <location>
        <begin position="60"/>
        <end position="81"/>
    </location>
</feature>
<keyword evidence="2" id="KW-1133">Transmembrane helix</keyword>
<feature type="compositionally biased region" description="Low complexity" evidence="1">
    <location>
        <begin position="152"/>
        <end position="164"/>
    </location>
</feature>
<organism evidence="3">
    <name type="scientific">Mesocestoides corti</name>
    <name type="common">Flatworm</name>
    <dbReference type="NCBI Taxonomy" id="53468"/>
    <lineage>
        <taxon>Eukaryota</taxon>
        <taxon>Metazoa</taxon>
        <taxon>Spiralia</taxon>
        <taxon>Lophotrochozoa</taxon>
        <taxon>Platyhelminthes</taxon>
        <taxon>Cestoda</taxon>
        <taxon>Eucestoda</taxon>
        <taxon>Cyclophyllidea</taxon>
        <taxon>Mesocestoididae</taxon>
        <taxon>Mesocestoides</taxon>
    </lineage>
</organism>
<evidence type="ECO:0000256" key="1">
    <source>
        <dbReference type="SAM" id="MobiDB-lite"/>
    </source>
</evidence>
<name>A0A5K3FNF1_MESCO</name>
<keyword evidence="2" id="KW-0472">Membrane</keyword>
<feature type="compositionally biased region" description="Basic residues" evidence="1">
    <location>
        <begin position="180"/>
        <end position="201"/>
    </location>
</feature>
<accession>A0A5K3FNF1</accession>